<evidence type="ECO:0000313" key="2">
    <source>
        <dbReference type="EMBL" id="SCB89839.1"/>
    </source>
</evidence>
<gene>
    <name evidence="2" type="ORF">GA0061081_102246</name>
</gene>
<dbReference type="Pfam" id="PF12961">
    <property type="entry name" value="DUF3850"/>
    <property type="match status" value="1"/>
</dbReference>
<sequence>MAKHELKIKSEHFMNVVKGIKKAEIRYNDRNYKVGDFLVLHEIDGHGNRTGNQCDVIISHILDDAEYLRDGYVMLSIGVMSMFVLQNEATSDEQ</sequence>
<dbReference type="InterPro" id="IPR015947">
    <property type="entry name" value="PUA-like_sf"/>
</dbReference>
<accession>A0A1C4A599</accession>
<dbReference type="RefSeq" id="WP_091347019.1">
    <property type="nucleotide sequence ID" value="NZ_FMAQ01000002.1"/>
</dbReference>
<dbReference type="OrthoDB" id="1700487at2"/>
<organism evidence="2 3">
    <name type="scientific">Gilliamella bombicola</name>
    <dbReference type="NCBI Taxonomy" id="1798182"/>
    <lineage>
        <taxon>Bacteria</taxon>
        <taxon>Pseudomonadati</taxon>
        <taxon>Pseudomonadota</taxon>
        <taxon>Gammaproteobacteria</taxon>
        <taxon>Orbales</taxon>
        <taxon>Orbaceae</taxon>
        <taxon>Gilliamella</taxon>
    </lineage>
</organism>
<dbReference type="AlphaFoldDB" id="A0A1C4A599"/>
<dbReference type="Proteomes" id="UP000199670">
    <property type="component" value="Unassembled WGS sequence"/>
</dbReference>
<dbReference type="EMBL" id="FMAQ01000002">
    <property type="protein sequence ID" value="SCB89839.1"/>
    <property type="molecule type" value="Genomic_DNA"/>
</dbReference>
<dbReference type="Gene3D" id="2.30.130.30">
    <property type="entry name" value="Hypothetical protein"/>
    <property type="match status" value="1"/>
</dbReference>
<proteinExistence type="predicted"/>
<reference evidence="3" key="1">
    <citation type="submission" date="2016-08" db="EMBL/GenBank/DDBJ databases">
        <authorList>
            <person name="Varghese N."/>
            <person name="Submissions Spin"/>
        </authorList>
    </citation>
    <scope>NUCLEOTIDE SEQUENCE [LARGE SCALE GENOMIC DNA]</scope>
    <source>
        <strain evidence="3">R-53248</strain>
    </source>
</reference>
<feature type="domain" description="DUF3850" evidence="1">
    <location>
        <begin position="4"/>
        <end position="77"/>
    </location>
</feature>
<evidence type="ECO:0000313" key="3">
    <source>
        <dbReference type="Proteomes" id="UP000199670"/>
    </source>
</evidence>
<dbReference type="SUPFAM" id="SSF88697">
    <property type="entry name" value="PUA domain-like"/>
    <property type="match status" value="1"/>
</dbReference>
<evidence type="ECO:0000259" key="1">
    <source>
        <dbReference type="Pfam" id="PF12961"/>
    </source>
</evidence>
<dbReference type="InterPro" id="IPR039440">
    <property type="entry name" value="DUF3850"/>
</dbReference>
<keyword evidence="3" id="KW-1185">Reference proteome</keyword>
<protein>
    <recommendedName>
        <fullName evidence="1">DUF3850 domain-containing protein</fullName>
    </recommendedName>
</protein>
<dbReference type="STRING" id="1798182.GA0061081_102246"/>
<name>A0A1C4A599_9GAMM</name>